<evidence type="ECO:0000256" key="3">
    <source>
        <dbReference type="ARBA" id="ARBA00023211"/>
    </source>
</evidence>
<organism evidence="5">
    <name type="scientific">Salvia splendens</name>
    <name type="common">Scarlet sage</name>
    <dbReference type="NCBI Taxonomy" id="180675"/>
    <lineage>
        <taxon>Eukaryota</taxon>
        <taxon>Viridiplantae</taxon>
        <taxon>Streptophyta</taxon>
        <taxon>Embryophyta</taxon>
        <taxon>Tracheophyta</taxon>
        <taxon>Spermatophyta</taxon>
        <taxon>Magnoliopsida</taxon>
        <taxon>eudicotyledons</taxon>
        <taxon>Gunneridae</taxon>
        <taxon>Pentapetalae</taxon>
        <taxon>asterids</taxon>
        <taxon>lamiids</taxon>
        <taxon>Lamiales</taxon>
        <taxon>Lamiaceae</taxon>
        <taxon>Nepetoideae</taxon>
        <taxon>Mentheae</taxon>
        <taxon>Salviinae</taxon>
        <taxon>Salvia</taxon>
        <taxon>Salvia subgen. Calosphace</taxon>
        <taxon>core Calosphace</taxon>
    </lineage>
</organism>
<evidence type="ECO:0000313" key="5">
    <source>
        <dbReference type="EMBL" id="KAG6403885.1"/>
    </source>
</evidence>
<dbReference type="Pfam" id="PF01501">
    <property type="entry name" value="Glyco_transf_8"/>
    <property type="match status" value="1"/>
</dbReference>
<keyword evidence="2" id="KW-0808">Transferase</keyword>
<keyword evidence="3" id="KW-0464">Manganese</keyword>
<keyword evidence="6" id="KW-1185">Reference proteome</keyword>
<gene>
    <name evidence="5" type="ORF">SASPL_136119</name>
</gene>
<reference evidence="5" key="2">
    <citation type="submission" date="2020-08" db="EMBL/GenBank/DDBJ databases">
        <title>Plant Genome Project.</title>
        <authorList>
            <person name="Zhang R.-G."/>
        </authorList>
    </citation>
    <scope>NUCLEOTIDE SEQUENCE</scope>
    <source>
        <strain evidence="5">Huo1</strain>
        <tissue evidence="5">Leaf</tissue>
    </source>
</reference>
<keyword evidence="1" id="KW-0328">Glycosyltransferase</keyword>
<evidence type="ECO:0000256" key="4">
    <source>
        <dbReference type="RuleBase" id="RU362027"/>
    </source>
</evidence>
<dbReference type="InterPro" id="IPR050587">
    <property type="entry name" value="GNT1/Glycosyltrans_8"/>
</dbReference>
<evidence type="ECO:0000313" key="6">
    <source>
        <dbReference type="Proteomes" id="UP000298416"/>
    </source>
</evidence>
<dbReference type="Proteomes" id="UP000298416">
    <property type="component" value="Unassembled WGS sequence"/>
</dbReference>
<dbReference type="GO" id="GO:0016757">
    <property type="term" value="F:glycosyltransferase activity"/>
    <property type="evidence" value="ECO:0007669"/>
    <property type="project" value="UniProtKB-KW"/>
</dbReference>
<dbReference type="EC" id="2.4.1.-" evidence="4"/>
<dbReference type="EMBL" id="PNBA02000013">
    <property type="protein sequence ID" value="KAG6403885.1"/>
    <property type="molecule type" value="Genomic_DNA"/>
</dbReference>
<comment type="similarity">
    <text evidence="4">Belongs to the glycosyltransferase 8 family.</text>
</comment>
<sequence length="274" mass="32679">MIVIPKVQNLEHPPNKHDLILLADDHISPESIEGLRSAGWNIKRIRRIRSPQSRKNSYNEWNYSKLRLWQLLDYDKVMFIDADLIVTRSLDHFFTHPQISAAPNNKEIFTSGLMLLEPSLWLVRSYNGGDQGFLNEMFPWWYRLPKKINHLKFFRSDGGHEHQIADDAYALHYLGMKPWMCYKDYDCNWDKAATQRFASDSANERWWRVYDSMPEKLRRFCALTPVADARIRNNRVKAKRAKFGDGHWRIKVKDLRQIQLSWLYIRVYKLINLK</sequence>
<reference evidence="5" key="1">
    <citation type="submission" date="2018-01" db="EMBL/GenBank/DDBJ databases">
        <authorList>
            <person name="Mao J.F."/>
        </authorList>
    </citation>
    <scope>NUCLEOTIDE SEQUENCE</scope>
    <source>
        <strain evidence="5">Huo1</strain>
        <tissue evidence="5">Leaf</tissue>
    </source>
</reference>
<dbReference type="PANTHER" id="PTHR11183">
    <property type="entry name" value="GLYCOGENIN SUBFAMILY MEMBER"/>
    <property type="match status" value="1"/>
</dbReference>
<proteinExistence type="inferred from homology"/>
<dbReference type="InterPro" id="IPR029044">
    <property type="entry name" value="Nucleotide-diphossugar_trans"/>
</dbReference>
<dbReference type="Gene3D" id="3.90.550.10">
    <property type="entry name" value="Spore Coat Polysaccharide Biosynthesis Protein SpsA, Chain A"/>
    <property type="match status" value="1"/>
</dbReference>
<accession>A0A8X8WZC8</accession>
<evidence type="ECO:0000256" key="2">
    <source>
        <dbReference type="ARBA" id="ARBA00022679"/>
    </source>
</evidence>
<dbReference type="InterPro" id="IPR002495">
    <property type="entry name" value="Glyco_trans_8"/>
</dbReference>
<dbReference type="AlphaFoldDB" id="A0A8X8WZC8"/>
<dbReference type="SUPFAM" id="SSF53448">
    <property type="entry name" value="Nucleotide-diphospho-sugar transferases"/>
    <property type="match status" value="1"/>
</dbReference>
<evidence type="ECO:0000256" key="1">
    <source>
        <dbReference type="ARBA" id="ARBA00022676"/>
    </source>
</evidence>
<name>A0A8X8WZC8_SALSN</name>
<comment type="caution">
    <text evidence="5">The sequence shown here is derived from an EMBL/GenBank/DDBJ whole genome shotgun (WGS) entry which is preliminary data.</text>
</comment>
<protein>
    <recommendedName>
        <fullName evidence="4">Hexosyltransferase</fullName>
        <ecNumber evidence="4">2.4.1.-</ecNumber>
    </recommendedName>
</protein>